<sequence length="206" mass="23073">MAINFYFFNSVEKDRLYNAEDISNYLKGIIGNGIMPYPADCLQVVAGTGMQVIVKSGIGFIDGHKLENTADYPLTVLAAEPLLNRIDRVVFYVDHTNRKMGIKYKAGVADAVARPPELVRNQDTIEYCLAEVSVAKQATSIATSNITDTRLDSSLCGVVQGLIQQVDTGKLFEQQNALFNKFLEEKQKEFDEWFNAIKEMVNIHQK</sequence>
<gene>
    <name evidence="1" type="ORF">Aargi30884_28000</name>
</gene>
<keyword evidence="2" id="KW-1185">Reference proteome</keyword>
<evidence type="ECO:0000313" key="1">
    <source>
        <dbReference type="EMBL" id="BBK23897.1"/>
    </source>
</evidence>
<protein>
    <submittedName>
        <fullName evidence="1">Uncharacterized protein</fullName>
    </submittedName>
</protein>
<dbReference type="EMBL" id="AP019695">
    <property type="protein sequence ID" value="BBK23897.1"/>
    <property type="molecule type" value="Genomic_DNA"/>
</dbReference>
<evidence type="ECO:0000313" key="2">
    <source>
        <dbReference type="Proteomes" id="UP000464754"/>
    </source>
</evidence>
<dbReference type="RefSeq" id="WP_163052584.1">
    <property type="nucleotide sequence ID" value="NZ_AP019695.1"/>
</dbReference>
<dbReference type="KEGG" id="aarg:Aargi30884_28000"/>
<dbReference type="Proteomes" id="UP000464754">
    <property type="component" value="Chromosome"/>
</dbReference>
<reference evidence="2" key="1">
    <citation type="submission" date="2019-05" db="EMBL/GenBank/DDBJ databases">
        <title>Complete genome sequencing of Absiella argi strain JCM 30884.</title>
        <authorList>
            <person name="Sakamoto M."/>
            <person name="Murakami T."/>
            <person name="Mori H."/>
        </authorList>
    </citation>
    <scope>NUCLEOTIDE SEQUENCE [LARGE SCALE GENOMIC DNA]</scope>
    <source>
        <strain evidence="2">JCM 30884</strain>
    </source>
</reference>
<organism evidence="1 2">
    <name type="scientific">Amedibacterium intestinale</name>
    <dbReference type="NCBI Taxonomy" id="2583452"/>
    <lineage>
        <taxon>Bacteria</taxon>
        <taxon>Bacillati</taxon>
        <taxon>Bacillota</taxon>
        <taxon>Erysipelotrichia</taxon>
        <taxon>Erysipelotrichales</taxon>
        <taxon>Erysipelotrichaceae</taxon>
        <taxon>Amedibacterium</taxon>
    </lineage>
</organism>
<accession>A0A6N4TME7</accession>
<dbReference type="AlphaFoldDB" id="A0A6N4TME7"/>
<name>A0A6N4TME7_9FIRM</name>
<proteinExistence type="predicted"/>